<dbReference type="Pfam" id="PF01498">
    <property type="entry name" value="HTH_Tnp_Tc3_2"/>
    <property type="match status" value="1"/>
</dbReference>
<dbReference type="AlphaFoldDB" id="A0A8X6SW74"/>
<feature type="domain" description="Transposase Tc1-like" evidence="1">
    <location>
        <begin position="114"/>
        <end position="170"/>
    </location>
</feature>
<name>A0A8X6SW74_TRICX</name>
<evidence type="ECO:0000313" key="2">
    <source>
        <dbReference type="EMBL" id="GFY18808.1"/>
    </source>
</evidence>
<proteinExistence type="predicted"/>
<dbReference type="GO" id="GO:0015074">
    <property type="term" value="P:DNA integration"/>
    <property type="evidence" value="ECO:0007669"/>
    <property type="project" value="InterPro"/>
</dbReference>
<sequence length="200" mass="22980">MINYHGQKYCEHDFAALKATNHDVAGDETENNSTNPQTLVVENQHINPPKEPELMENAHYDALKKLEYPSGSIRETWNHPDVISRLWQWFQDDGNISRRYSTGRHRVTTPNEVRYLAVTAKRNIQSTASDLSRQISSATGTKVSRQTVYRRLGLIALYARRPVKCTPLSHCLLRLARSREDNATVDLCDVFRRVQIYLAV</sequence>
<keyword evidence="3" id="KW-1185">Reference proteome</keyword>
<evidence type="ECO:0000313" key="3">
    <source>
        <dbReference type="Proteomes" id="UP000887159"/>
    </source>
</evidence>
<accession>A0A8X6SW74</accession>
<evidence type="ECO:0000259" key="1">
    <source>
        <dbReference type="Pfam" id="PF01498"/>
    </source>
</evidence>
<dbReference type="GO" id="GO:0003677">
    <property type="term" value="F:DNA binding"/>
    <property type="evidence" value="ECO:0007669"/>
    <property type="project" value="InterPro"/>
</dbReference>
<dbReference type="EMBL" id="BMAU01021349">
    <property type="protein sequence ID" value="GFY18808.1"/>
    <property type="molecule type" value="Genomic_DNA"/>
</dbReference>
<dbReference type="GO" id="GO:0006313">
    <property type="term" value="P:DNA transposition"/>
    <property type="evidence" value="ECO:0007669"/>
    <property type="project" value="InterPro"/>
</dbReference>
<gene>
    <name evidence="2" type="primary">AVEN_50379_1</name>
    <name evidence="2" type="ORF">TNCV_2400261</name>
</gene>
<dbReference type="Proteomes" id="UP000887159">
    <property type="component" value="Unassembled WGS sequence"/>
</dbReference>
<reference evidence="2" key="1">
    <citation type="submission" date="2020-08" db="EMBL/GenBank/DDBJ databases">
        <title>Multicomponent nature underlies the extraordinary mechanical properties of spider dragline silk.</title>
        <authorList>
            <person name="Kono N."/>
            <person name="Nakamura H."/>
            <person name="Mori M."/>
            <person name="Yoshida Y."/>
            <person name="Ohtoshi R."/>
            <person name="Malay A.D."/>
            <person name="Moran D.A.P."/>
            <person name="Tomita M."/>
            <person name="Numata K."/>
            <person name="Arakawa K."/>
        </authorList>
    </citation>
    <scope>NUCLEOTIDE SEQUENCE</scope>
</reference>
<organism evidence="2 3">
    <name type="scientific">Trichonephila clavipes</name>
    <name type="common">Golden silk orbweaver</name>
    <name type="synonym">Nephila clavipes</name>
    <dbReference type="NCBI Taxonomy" id="2585209"/>
    <lineage>
        <taxon>Eukaryota</taxon>
        <taxon>Metazoa</taxon>
        <taxon>Ecdysozoa</taxon>
        <taxon>Arthropoda</taxon>
        <taxon>Chelicerata</taxon>
        <taxon>Arachnida</taxon>
        <taxon>Araneae</taxon>
        <taxon>Araneomorphae</taxon>
        <taxon>Entelegynae</taxon>
        <taxon>Araneoidea</taxon>
        <taxon>Nephilidae</taxon>
        <taxon>Trichonephila</taxon>
    </lineage>
</organism>
<comment type="caution">
    <text evidence="2">The sequence shown here is derived from an EMBL/GenBank/DDBJ whole genome shotgun (WGS) entry which is preliminary data.</text>
</comment>
<dbReference type="InterPro" id="IPR002492">
    <property type="entry name" value="Transposase_Tc1-like"/>
</dbReference>
<protein>
    <submittedName>
        <fullName evidence="2">HTH_Tnp_Tc3_2 domain-containing protein</fullName>
    </submittedName>
</protein>